<proteinExistence type="predicted"/>
<keyword evidence="4" id="KW-1185">Reference proteome</keyword>
<feature type="chain" id="PRO_5035724512" description="MtA protein" evidence="2">
    <location>
        <begin position="20"/>
        <end position="1147"/>
    </location>
</feature>
<gene>
    <name evidence="3" type="ORF">PPENT_87.1.T0570197</name>
</gene>
<dbReference type="OrthoDB" id="305486at2759"/>
<dbReference type="AlphaFoldDB" id="A0A8S1VA30"/>
<feature type="transmembrane region" description="Helical" evidence="1">
    <location>
        <begin position="999"/>
        <end position="1019"/>
    </location>
</feature>
<dbReference type="Proteomes" id="UP000689195">
    <property type="component" value="Unassembled WGS sequence"/>
</dbReference>
<keyword evidence="1" id="KW-0812">Transmembrane</keyword>
<protein>
    <recommendedName>
        <fullName evidence="5">MtA protein</fullName>
    </recommendedName>
</protein>
<reference evidence="3" key="1">
    <citation type="submission" date="2021-01" db="EMBL/GenBank/DDBJ databases">
        <authorList>
            <consortium name="Genoscope - CEA"/>
            <person name="William W."/>
        </authorList>
    </citation>
    <scope>NUCLEOTIDE SEQUENCE</scope>
</reference>
<organism evidence="3 4">
    <name type="scientific">Paramecium pentaurelia</name>
    <dbReference type="NCBI Taxonomy" id="43138"/>
    <lineage>
        <taxon>Eukaryota</taxon>
        <taxon>Sar</taxon>
        <taxon>Alveolata</taxon>
        <taxon>Ciliophora</taxon>
        <taxon>Intramacronucleata</taxon>
        <taxon>Oligohymenophorea</taxon>
        <taxon>Peniculida</taxon>
        <taxon>Parameciidae</taxon>
        <taxon>Paramecium</taxon>
    </lineage>
</organism>
<keyword evidence="1" id="KW-0472">Membrane</keyword>
<evidence type="ECO:0000313" key="3">
    <source>
        <dbReference type="EMBL" id="CAD8172642.1"/>
    </source>
</evidence>
<feature type="signal peptide" evidence="2">
    <location>
        <begin position="1"/>
        <end position="19"/>
    </location>
</feature>
<comment type="caution">
    <text evidence="3">The sequence shown here is derived from an EMBL/GenBank/DDBJ whole genome shotgun (WGS) entry which is preliminary data.</text>
</comment>
<evidence type="ECO:0000313" key="4">
    <source>
        <dbReference type="Proteomes" id="UP000689195"/>
    </source>
</evidence>
<sequence length="1147" mass="135034">MLQKVVLVLLSLLIFKVTSFELNKSETDLDVQITYKVENINLYNEIILKITLKGSYITKITKLISITFSEFDMSNSGFKADCYYPIDIQPPKIIYNKDDQQIQYFMLYLTQIKNPSTPGNKIIKIVIINGIKTINMFLVLEIKDNSLKSQVQGNGVTFEKSFLQLSFEYDFFQIEQRPIMFKDLYFQLEFPVYTSRFIYCSDFIGLSNGQFCQSKDNSIYVYNKNVEFLYNESQHSFIINNFSFPSNLEVYTAKFRIFSSNNKLSEGQFNFSAYAPSEIERIVQVSSNSYATQYTTLKILLDSQKYILVNSDLQVTLSKMLHIDKLIINDIEQSFIQNDKIVMITEFNNQLLEKFRLKVEFQFYNIEYKEDIKFQFLIKKISASLIGDIIYQIKPNEYKSFIISRDTEILDEETNLYINIELQNPIQNGVINIQFPQELNLMSWQSQNLSGSSFHFTFWIKNPSIICQTSRFESQAYQSNQFREQLYKDVVMIQQSNQLIKNVQISLSNQLTLSKSDLSISLQSQYKVQIHFENSININQIKCQNCKKINFSVIELLQNNDVIQNIETPRSTKDSKLQIQTYENQCQISQIEYKLVFKPNKYQIVPKMITRELGKLNQWQFNIELPCDINESDKLKIHYPSSLILQQKPQCQFLDIEQNTFDCNNEIINLPLMKKYQVLRLFISQPQNPTKSQLIEWQFILEDKNEDQIAIFYSQFYDWEFEKIQISNILIIDNRFMQMKEALLRVVLQFQVDQIKYDGNIIIYCDTCKQEQNSIISINLEGNNFLEIPFRFFTIPNQYIYLFSYKLTTYFKGEIQQQGYFKQTISLSCSKDCAECDNYDICLNCLVGYLYNFTCIDECPINYYGLNGKCYPCSIGKCTTCAYLEKEICLECEEDLDLYLNQCIVQNYQPDQNNNNQTNNTQNQQNNNSIIDEQVLLIQYDFPGILLIIFLICLYTVIIKIFNYSSISKTICFSLLSLLENGIGIFLIIKFLISGLYDLAFLSISLFVFQIILQLNCLLQLKPYIMLDTKYQQLKKDYLSIKIVFWISFGFNYIFFIIQTSRLNKHPKWDSRWQYKNEILRQIANSLRQSLVYSILQITIAITTMLELRQIHTTFLEILSINIINIGLNFYHQYKFNNINKSVLLIE</sequence>
<feature type="transmembrane region" description="Helical" evidence="1">
    <location>
        <begin position="1115"/>
        <end position="1134"/>
    </location>
</feature>
<evidence type="ECO:0008006" key="5">
    <source>
        <dbReference type="Google" id="ProtNLM"/>
    </source>
</evidence>
<dbReference type="EMBL" id="CAJJDO010000057">
    <property type="protein sequence ID" value="CAD8172642.1"/>
    <property type="molecule type" value="Genomic_DNA"/>
</dbReference>
<accession>A0A8S1VA30</accession>
<feature type="transmembrane region" description="Helical" evidence="1">
    <location>
        <begin position="937"/>
        <end position="959"/>
    </location>
</feature>
<keyword evidence="2" id="KW-0732">Signal</keyword>
<evidence type="ECO:0000256" key="1">
    <source>
        <dbReference type="SAM" id="Phobius"/>
    </source>
</evidence>
<evidence type="ECO:0000256" key="2">
    <source>
        <dbReference type="SAM" id="SignalP"/>
    </source>
</evidence>
<dbReference type="SMART" id="SM00261">
    <property type="entry name" value="FU"/>
    <property type="match status" value="2"/>
</dbReference>
<name>A0A8S1VA30_9CILI</name>
<feature type="transmembrane region" description="Helical" evidence="1">
    <location>
        <begin position="1039"/>
        <end position="1058"/>
    </location>
</feature>
<dbReference type="InterPro" id="IPR006212">
    <property type="entry name" value="Furin_repeat"/>
</dbReference>
<dbReference type="CDD" id="cd00064">
    <property type="entry name" value="FU"/>
    <property type="match status" value="1"/>
</dbReference>
<keyword evidence="1" id="KW-1133">Transmembrane helix</keyword>
<feature type="transmembrane region" description="Helical" evidence="1">
    <location>
        <begin position="971"/>
        <end position="993"/>
    </location>
</feature>